<keyword evidence="3" id="KW-0808">Transferase</keyword>
<dbReference type="EMBL" id="SDWS01000004">
    <property type="protein sequence ID" value="RYB90768.1"/>
    <property type="molecule type" value="Genomic_DNA"/>
</dbReference>
<dbReference type="AlphaFoldDB" id="A0A4Q2RQ43"/>
<feature type="region of interest" description="Disordered" evidence="1">
    <location>
        <begin position="245"/>
        <end position="270"/>
    </location>
</feature>
<evidence type="ECO:0000313" key="4">
    <source>
        <dbReference type="Proteomes" id="UP000291838"/>
    </source>
</evidence>
<dbReference type="InterPro" id="IPR029063">
    <property type="entry name" value="SAM-dependent_MTases_sf"/>
</dbReference>
<feature type="domain" description="Methyltransferase" evidence="2">
    <location>
        <begin position="113"/>
        <end position="188"/>
    </location>
</feature>
<evidence type="ECO:0000313" key="3">
    <source>
        <dbReference type="EMBL" id="RYB90768.1"/>
    </source>
</evidence>
<feature type="compositionally biased region" description="Low complexity" evidence="1">
    <location>
        <begin position="248"/>
        <end position="258"/>
    </location>
</feature>
<dbReference type="CDD" id="cd02440">
    <property type="entry name" value="AdoMet_MTases"/>
    <property type="match status" value="1"/>
</dbReference>
<evidence type="ECO:0000259" key="2">
    <source>
        <dbReference type="Pfam" id="PF13649"/>
    </source>
</evidence>
<comment type="caution">
    <text evidence="3">The sequence shown here is derived from an EMBL/GenBank/DDBJ whole genome shotgun (WGS) entry which is preliminary data.</text>
</comment>
<proteinExistence type="predicted"/>
<dbReference type="SUPFAM" id="SSF53335">
    <property type="entry name" value="S-adenosyl-L-methionine-dependent methyltransferases"/>
    <property type="match status" value="1"/>
</dbReference>
<protein>
    <submittedName>
        <fullName evidence="3">Methyltransferase domain-containing protein</fullName>
    </submittedName>
</protein>
<reference evidence="3 4" key="1">
    <citation type="submission" date="2019-01" db="EMBL/GenBank/DDBJ databases">
        <title>Novel species of Nocardioides.</title>
        <authorList>
            <person name="Liu Q."/>
            <person name="Xin Y.-H."/>
        </authorList>
    </citation>
    <scope>NUCLEOTIDE SEQUENCE [LARGE SCALE GENOMIC DNA]</scope>
    <source>
        <strain evidence="3 4">HLT3-15</strain>
    </source>
</reference>
<dbReference type="InterPro" id="IPR041698">
    <property type="entry name" value="Methyltransf_25"/>
</dbReference>
<dbReference type="Proteomes" id="UP000291838">
    <property type="component" value="Unassembled WGS sequence"/>
</dbReference>
<name>A0A4Q2RQ43_9ACTN</name>
<accession>A0A4Q2RQ43</accession>
<dbReference type="GO" id="GO:0032259">
    <property type="term" value="P:methylation"/>
    <property type="evidence" value="ECO:0007669"/>
    <property type="project" value="UniProtKB-KW"/>
</dbReference>
<keyword evidence="3" id="KW-0489">Methyltransferase</keyword>
<keyword evidence="4" id="KW-1185">Reference proteome</keyword>
<dbReference type="OrthoDB" id="9786503at2"/>
<gene>
    <name evidence="3" type="ORF">EUA06_10825</name>
</gene>
<organism evidence="3 4">
    <name type="scientific">Nocardioides glacieisoli</name>
    <dbReference type="NCBI Taxonomy" id="1168730"/>
    <lineage>
        <taxon>Bacteria</taxon>
        <taxon>Bacillati</taxon>
        <taxon>Actinomycetota</taxon>
        <taxon>Actinomycetes</taxon>
        <taxon>Propionibacteriales</taxon>
        <taxon>Nocardioidaceae</taxon>
        <taxon>Nocardioides</taxon>
    </lineage>
</organism>
<sequence>MSRASRTVRSDLVGSVSGSAICSPDLLLRLTGRLVKGCRSPQTLAVEPDGSTVEVDGTFRLAGQELNMGIGYATAYRAGITPWEKAGREDQPTLIHLLEREEADRPDRVRRAIDLGCGRGENTKLLLDRGWDAMGVDNVRQAVDVAVRRNGLEDARFVIGDVRHLVHSGVGTGFDLFLDMGCFQSLDDVGRTLMAGGVTELAEPDATILIRTGGARAWPVRPKDAIRRDIQRAYRGWDVAAVTGVGAPTSSSPTRSSGGNRGEWFRLTRP</sequence>
<dbReference type="GO" id="GO:0008168">
    <property type="term" value="F:methyltransferase activity"/>
    <property type="evidence" value="ECO:0007669"/>
    <property type="project" value="UniProtKB-KW"/>
</dbReference>
<dbReference type="Gene3D" id="3.40.50.150">
    <property type="entry name" value="Vaccinia Virus protein VP39"/>
    <property type="match status" value="1"/>
</dbReference>
<dbReference type="Pfam" id="PF13649">
    <property type="entry name" value="Methyltransf_25"/>
    <property type="match status" value="1"/>
</dbReference>
<evidence type="ECO:0000256" key="1">
    <source>
        <dbReference type="SAM" id="MobiDB-lite"/>
    </source>
</evidence>